<protein>
    <submittedName>
        <fullName evidence="1">Cap</fullName>
    </submittedName>
</protein>
<dbReference type="InterPro" id="IPR057000">
    <property type="entry name" value="Smaco_capsid"/>
</dbReference>
<dbReference type="Proteomes" id="UP000298672">
    <property type="component" value="Segment"/>
</dbReference>
<proteinExistence type="predicted"/>
<name>A0A4D6TYH5_9VIRU</name>
<reference evidence="1 2" key="1">
    <citation type="submission" date="2018-08" db="EMBL/GenBank/DDBJ databases">
        <title>The genital tract virome of dairy cows.</title>
        <authorList>
            <person name="Ling Y."/>
            <person name="Zhang W."/>
        </authorList>
    </citation>
    <scope>NUCLEOTIDE SEQUENCE [LARGE SCALE GENOMIC DNA]</scope>
    <source>
        <strain evidence="1">C025899</strain>
    </source>
</reference>
<sequence>MSSTGFAKAKYTEIYDICTQPDSPTMIGVHTPVGNRPLGLLAGFFTQFKKFKYAGCKITLIPTSTLPLDPLQVGFEAGQTVDPRDALNPILHKGYIGESLGYFVDRYLYSDVANGSDSVTSKGEYPSIRTAIASKSTSRTAFEHWYYNNLLDPSWRKSDPQRGFQKSGLHPRMWALGSSQPINNGVDGGFNLTTGSYGPTNGIDDISNMSVRGNVAQLGHPATNITGDATTLTEPETMMFALRNGVGNPVFFESTKSVPIGWKDTITRTGWLAKDQSGLDASWIASQNPPALYTYTALGKHFMYLIVLPKSYNTVYYWRMVIQHYYQFKGFRLAIINQPNRTYPVEGVQGSTAYDDDFGYDTVSWPASKSPEIEKIHDTEIITGDTLDTINASVDLVADSVA</sequence>
<dbReference type="Pfam" id="PF23784">
    <property type="entry name" value="Smaco_capsid"/>
    <property type="match status" value="1"/>
</dbReference>
<evidence type="ECO:0000313" key="2">
    <source>
        <dbReference type="Proteomes" id="UP000298672"/>
    </source>
</evidence>
<accession>A0A4D6TYH5</accession>
<gene>
    <name evidence="1" type="primary">CAP</name>
</gene>
<evidence type="ECO:0000313" key="1">
    <source>
        <dbReference type="EMBL" id="QCH00641.1"/>
    </source>
</evidence>
<organism evidence="1 2">
    <name type="scientific">Genomoviridae sp</name>
    <dbReference type="NCBI Taxonomy" id="2202565"/>
    <lineage>
        <taxon>Viruses</taxon>
        <taxon>Monodnaviria</taxon>
        <taxon>Shotokuvirae</taxon>
        <taxon>Cressdnaviricota</taxon>
        <taxon>Repensiviricetes</taxon>
        <taxon>Geplafuvirales</taxon>
        <taxon>Genomoviridae</taxon>
    </lineage>
</organism>
<dbReference type="EMBL" id="MH782431">
    <property type="protein sequence ID" value="QCH00641.1"/>
    <property type="molecule type" value="Genomic_DNA"/>
</dbReference>
<keyword evidence="2" id="KW-1185">Reference proteome</keyword>